<dbReference type="Proteomes" id="UP000054270">
    <property type="component" value="Unassembled WGS sequence"/>
</dbReference>
<dbReference type="Gene3D" id="6.10.110.10">
    <property type="match status" value="1"/>
</dbReference>
<dbReference type="OrthoDB" id="440424at2759"/>
<feature type="chain" id="PRO_5002246571" evidence="1">
    <location>
        <begin position="22"/>
        <end position="312"/>
    </location>
</feature>
<proteinExistence type="predicted"/>
<keyword evidence="1" id="KW-0732">Signal</keyword>
<organism evidence="2 3">
    <name type="scientific">Hypholoma sublateritium (strain FD-334 SS-4)</name>
    <dbReference type="NCBI Taxonomy" id="945553"/>
    <lineage>
        <taxon>Eukaryota</taxon>
        <taxon>Fungi</taxon>
        <taxon>Dikarya</taxon>
        <taxon>Basidiomycota</taxon>
        <taxon>Agaricomycotina</taxon>
        <taxon>Agaricomycetes</taxon>
        <taxon>Agaricomycetidae</taxon>
        <taxon>Agaricales</taxon>
        <taxon>Agaricineae</taxon>
        <taxon>Strophariaceae</taxon>
        <taxon>Hypholoma</taxon>
    </lineage>
</organism>
<dbReference type="AlphaFoldDB" id="A0A0D2LM12"/>
<dbReference type="InterPro" id="IPR038213">
    <property type="entry name" value="IFI6/IFI27-like_sf"/>
</dbReference>
<feature type="signal peptide" evidence="1">
    <location>
        <begin position="1"/>
        <end position="21"/>
    </location>
</feature>
<protein>
    <submittedName>
        <fullName evidence="2">Uncharacterized protein</fullName>
    </submittedName>
</protein>
<sequence length="312" mass="35365">MRIKSSIAHVFLLSICIVVNATVTAGSVDVPTVGWFKFIADRLLSIWSPQTTDFEFWKEAKSLERGVTKYVNDQLNLEALKDASIATQIDNFKTAMQHVLNAAQELRPMDPHSVLEKRDGDLEYTFDVEDFEVNQTLDEFIRNLNVGVDNAIKRIQVEFSEPLPENRTERYKSREVAVDYALHLIEDVYVKACKLDNISEEQARVKFGGVRHHIRHVVLIMGKITDDHPYLADILIFSAAVFILPEFFVLRPIIRLFGISPIGPVKGSAAAWCQRFFFGGAVSKGSWFARLTQAGMKSPMGWFSKLMSFLFG</sequence>
<evidence type="ECO:0000313" key="3">
    <source>
        <dbReference type="Proteomes" id="UP000054270"/>
    </source>
</evidence>
<name>A0A0D2LM12_HYPSF</name>
<accession>A0A0D2LM12</accession>
<gene>
    <name evidence="2" type="ORF">HYPSUDRAFT_33514</name>
</gene>
<reference evidence="3" key="1">
    <citation type="submission" date="2014-04" db="EMBL/GenBank/DDBJ databases">
        <title>Evolutionary Origins and Diversification of the Mycorrhizal Mutualists.</title>
        <authorList>
            <consortium name="DOE Joint Genome Institute"/>
            <consortium name="Mycorrhizal Genomics Consortium"/>
            <person name="Kohler A."/>
            <person name="Kuo A."/>
            <person name="Nagy L.G."/>
            <person name="Floudas D."/>
            <person name="Copeland A."/>
            <person name="Barry K.W."/>
            <person name="Cichocki N."/>
            <person name="Veneault-Fourrey C."/>
            <person name="LaButti K."/>
            <person name="Lindquist E.A."/>
            <person name="Lipzen A."/>
            <person name="Lundell T."/>
            <person name="Morin E."/>
            <person name="Murat C."/>
            <person name="Riley R."/>
            <person name="Ohm R."/>
            <person name="Sun H."/>
            <person name="Tunlid A."/>
            <person name="Henrissat B."/>
            <person name="Grigoriev I.V."/>
            <person name="Hibbett D.S."/>
            <person name="Martin F."/>
        </authorList>
    </citation>
    <scope>NUCLEOTIDE SEQUENCE [LARGE SCALE GENOMIC DNA]</scope>
    <source>
        <strain evidence="3">FD-334 SS-4</strain>
    </source>
</reference>
<evidence type="ECO:0000256" key="1">
    <source>
        <dbReference type="SAM" id="SignalP"/>
    </source>
</evidence>
<dbReference type="EMBL" id="KN817520">
    <property type="protein sequence ID" value="KJA29012.1"/>
    <property type="molecule type" value="Genomic_DNA"/>
</dbReference>
<evidence type="ECO:0000313" key="2">
    <source>
        <dbReference type="EMBL" id="KJA29012.1"/>
    </source>
</evidence>
<keyword evidence="3" id="KW-1185">Reference proteome</keyword>
<dbReference type="OMA" id="GAIHYSA"/>